<dbReference type="EMBL" id="JBDPZC010000007">
    <property type="protein sequence ID" value="MEO3714179.1"/>
    <property type="molecule type" value="Genomic_DNA"/>
</dbReference>
<evidence type="ECO:0000256" key="1">
    <source>
        <dbReference type="SAM" id="MobiDB-lite"/>
    </source>
</evidence>
<protein>
    <recommendedName>
        <fullName evidence="4">Glycosyl hydrolase family protein</fullName>
    </recommendedName>
</protein>
<dbReference type="Gene3D" id="3.20.20.80">
    <property type="entry name" value="Glycosidases"/>
    <property type="match status" value="1"/>
</dbReference>
<feature type="region of interest" description="Disordered" evidence="1">
    <location>
        <begin position="800"/>
        <end position="834"/>
    </location>
</feature>
<reference evidence="2 3" key="1">
    <citation type="submission" date="2024-05" db="EMBL/GenBank/DDBJ databases">
        <title>Roseateles sp. 2.12 16S ribosomal RNA gene Genome sequencing and assembly.</title>
        <authorList>
            <person name="Woo H."/>
        </authorList>
    </citation>
    <scope>NUCLEOTIDE SEQUENCE [LARGE SCALE GENOMIC DNA]</scope>
    <source>
        <strain evidence="2 3">2.12</strain>
    </source>
</reference>
<dbReference type="SUPFAM" id="SSF51445">
    <property type="entry name" value="(Trans)glycosidases"/>
    <property type="match status" value="1"/>
</dbReference>
<organism evidence="2 3">
    <name type="scientific">Roseateles flavus</name>
    <dbReference type="NCBI Taxonomy" id="3149041"/>
    <lineage>
        <taxon>Bacteria</taxon>
        <taxon>Pseudomonadati</taxon>
        <taxon>Pseudomonadota</taxon>
        <taxon>Betaproteobacteria</taxon>
        <taxon>Burkholderiales</taxon>
        <taxon>Sphaerotilaceae</taxon>
        <taxon>Roseateles</taxon>
    </lineage>
</organism>
<dbReference type="InterPro" id="IPR017853">
    <property type="entry name" value="GH"/>
</dbReference>
<proteinExistence type="predicted"/>
<dbReference type="RefSeq" id="WP_347611250.1">
    <property type="nucleotide sequence ID" value="NZ_JBDPZC010000007.1"/>
</dbReference>
<keyword evidence="3" id="KW-1185">Reference proteome</keyword>
<feature type="compositionally biased region" description="Low complexity" evidence="1">
    <location>
        <begin position="761"/>
        <end position="782"/>
    </location>
</feature>
<evidence type="ECO:0000313" key="2">
    <source>
        <dbReference type="EMBL" id="MEO3714179.1"/>
    </source>
</evidence>
<name>A0ABV0GGW0_9BURK</name>
<accession>A0ABV0GGW0</accession>
<evidence type="ECO:0008006" key="4">
    <source>
        <dbReference type="Google" id="ProtNLM"/>
    </source>
</evidence>
<sequence length="834" mass="89329">MSECPPEPLLRSFWMGGYEGADHVNAAGEALDMVRATGHLARLDEDYRRAAGLGLRTLRETIGWRLCEGAGGALDLGRAVQLAQAARRAGIQPLWTLMHYGLPPDLSFFDDALIERFARFAGAVARALRPLCEAPRFYTPINEISFLAWAAGSGGVLQETEADAPLDAASEAASRLAPGGVSSSELSGYQVKRRLVRAALAGMAAIRAEDPQARFLHIEPLVHVAAPPDRPELDALAQQIRDYQWQALDLLSGRLEPGLGGHERALDWLGFNHYHSSQWEAQTEKRLAWHLRDPRRQPVSALLLQAFQRYRRPLVLAETGHVGMGRAAWLHEMAGEALQARALGLPLQGICLYPLLDRPDWCDTGRWHRCGLWQPAGSEASAPPSGPRSDSRVPVQTYARALRAWQDLPAAPKTPGRRLVVLLPVRWEGLDAPLQQLLRRLAGEPTPGDACPAPEACFSVLLVEPPRPTAGPPLQRRHRLGPALELLVLHEPGAHAGWATPGQDLTLLRAAVGRGPEGGTLIWLMRWPLAQGWAPDRLTLPGDALLLQPDAQALPPDHSASALQAALLLCEGPLQAAHWSAQGAAQEAAARVPVLRLPLALPARALRPPPALSYEAQEIQALLGPPAGPRLLVMARPQQAPDPAWLEALARLRPGWQFLMLGSLGPAEGNWPAPCRGLGELAAELLPALLQAADAGLVLAPVQAATAHLWPELAILARGAGLPLCSTPLAEMRALPPCPGLGIAATAEAMAQQVDALLARPRTGPRTGPRTRPQAAQAAQAAEARHTRALERALRQAFAGLLPSPSPSPSPTLRPQPTSPLEAAAPLASVACGR</sequence>
<gene>
    <name evidence="2" type="ORF">ABDJ40_15545</name>
</gene>
<feature type="compositionally biased region" description="Pro residues" evidence="1">
    <location>
        <begin position="804"/>
        <end position="818"/>
    </location>
</feature>
<dbReference type="Gene3D" id="3.40.50.2000">
    <property type="entry name" value="Glycogen Phosphorylase B"/>
    <property type="match status" value="1"/>
</dbReference>
<dbReference type="Proteomes" id="UP001462640">
    <property type="component" value="Unassembled WGS sequence"/>
</dbReference>
<evidence type="ECO:0000313" key="3">
    <source>
        <dbReference type="Proteomes" id="UP001462640"/>
    </source>
</evidence>
<comment type="caution">
    <text evidence="2">The sequence shown here is derived from an EMBL/GenBank/DDBJ whole genome shotgun (WGS) entry which is preliminary data.</text>
</comment>
<feature type="region of interest" description="Disordered" evidence="1">
    <location>
        <begin position="761"/>
        <end position="786"/>
    </location>
</feature>